<dbReference type="InterPro" id="IPR001650">
    <property type="entry name" value="Helicase_C-like"/>
</dbReference>
<evidence type="ECO:0000259" key="10">
    <source>
        <dbReference type="PROSITE" id="PS51194"/>
    </source>
</evidence>
<dbReference type="Pfam" id="PF00270">
    <property type="entry name" value="DEAD"/>
    <property type="match status" value="1"/>
</dbReference>
<keyword evidence="4 7" id="KW-0067">ATP-binding</keyword>
<proteinExistence type="inferred from homology"/>
<dbReference type="AlphaFoldDB" id="A0A0P7E755"/>
<evidence type="ECO:0000256" key="6">
    <source>
        <dbReference type="PROSITE-ProRule" id="PRU00552"/>
    </source>
</evidence>
<keyword evidence="2 7" id="KW-0378">Hydrolase</keyword>
<evidence type="ECO:0000256" key="1">
    <source>
        <dbReference type="ARBA" id="ARBA00022741"/>
    </source>
</evidence>
<dbReference type="PATRIC" id="fig|570156.3.peg.266"/>
<dbReference type="GO" id="GO:0016787">
    <property type="term" value="F:hydrolase activity"/>
    <property type="evidence" value="ECO:0007669"/>
    <property type="project" value="UniProtKB-KW"/>
</dbReference>
<gene>
    <name evidence="12" type="ORF">AOG27_01320</name>
</gene>
<dbReference type="InterPro" id="IPR011545">
    <property type="entry name" value="DEAD/DEAH_box_helicase_dom"/>
</dbReference>
<evidence type="ECO:0000256" key="8">
    <source>
        <dbReference type="SAM" id="MobiDB-lite"/>
    </source>
</evidence>
<evidence type="ECO:0000256" key="5">
    <source>
        <dbReference type="ARBA" id="ARBA00038437"/>
    </source>
</evidence>
<evidence type="ECO:0000313" key="13">
    <source>
        <dbReference type="Proteomes" id="UP000050378"/>
    </source>
</evidence>
<dbReference type="PROSITE" id="PS51194">
    <property type="entry name" value="HELICASE_CTER"/>
    <property type="match status" value="1"/>
</dbReference>
<keyword evidence="1 7" id="KW-0547">Nucleotide-binding</keyword>
<accession>A0A0P7E755</accession>
<dbReference type="Gene3D" id="3.40.50.300">
    <property type="entry name" value="P-loop containing nucleotide triphosphate hydrolases"/>
    <property type="match status" value="2"/>
</dbReference>
<dbReference type="CDD" id="cd00268">
    <property type="entry name" value="DEADc"/>
    <property type="match status" value="1"/>
</dbReference>
<dbReference type="STRING" id="570156.AOG27_01320"/>
<evidence type="ECO:0000313" key="12">
    <source>
        <dbReference type="EMBL" id="KPM85460.1"/>
    </source>
</evidence>
<feature type="region of interest" description="Disordered" evidence="8">
    <location>
        <begin position="378"/>
        <end position="413"/>
    </location>
</feature>
<feature type="compositionally biased region" description="Basic residues" evidence="8">
    <location>
        <begin position="386"/>
        <end position="413"/>
    </location>
</feature>
<dbReference type="InterPro" id="IPR014001">
    <property type="entry name" value="Helicase_ATP-bd"/>
</dbReference>
<dbReference type="FunFam" id="3.40.50.300:FF:000468">
    <property type="entry name" value="ATP-dependent RNA helicase RhlE"/>
    <property type="match status" value="1"/>
</dbReference>
<evidence type="ECO:0000259" key="11">
    <source>
        <dbReference type="PROSITE" id="PS51195"/>
    </source>
</evidence>
<feature type="domain" description="Helicase C-terminal" evidence="10">
    <location>
        <begin position="218"/>
        <end position="380"/>
    </location>
</feature>
<evidence type="ECO:0000256" key="3">
    <source>
        <dbReference type="ARBA" id="ARBA00022806"/>
    </source>
</evidence>
<evidence type="ECO:0000256" key="4">
    <source>
        <dbReference type="ARBA" id="ARBA00022840"/>
    </source>
</evidence>
<dbReference type="PROSITE" id="PS51192">
    <property type="entry name" value="HELICASE_ATP_BIND_1"/>
    <property type="match status" value="1"/>
</dbReference>
<dbReference type="InterPro" id="IPR027417">
    <property type="entry name" value="P-loop_NTPase"/>
</dbReference>
<dbReference type="PANTHER" id="PTHR47959:SF7">
    <property type="entry name" value="ATP-DEPENDENT RNA HELICASE DEAD BOX FAMILY"/>
    <property type="match status" value="1"/>
</dbReference>
<comment type="similarity">
    <text evidence="5 7">Belongs to the DEAD box helicase family.</text>
</comment>
<evidence type="ECO:0000256" key="2">
    <source>
        <dbReference type="ARBA" id="ARBA00022801"/>
    </source>
</evidence>
<dbReference type="RefSeq" id="WP_054551211.1">
    <property type="nucleotide sequence ID" value="NZ_LJTC01000001.1"/>
</dbReference>
<feature type="domain" description="Helicase ATP-binding" evidence="9">
    <location>
        <begin position="35"/>
        <end position="207"/>
    </location>
</feature>
<dbReference type="InterPro" id="IPR050079">
    <property type="entry name" value="DEAD_box_RNA_helicase"/>
</dbReference>
<dbReference type="GO" id="GO:0005829">
    <property type="term" value="C:cytosol"/>
    <property type="evidence" value="ECO:0007669"/>
    <property type="project" value="TreeGrafter"/>
</dbReference>
<dbReference type="SMART" id="SM00487">
    <property type="entry name" value="DEXDc"/>
    <property type="match status" value="1"/>
</dbReference>
<dbReference type="PROSITE" id="PS00039">
    <property type="entry name" value="DEAD_ATP_HELICASE"/>
    <property type="match status" value="1"/>
</dbReference>
<organism evidence="12 13">
    <name type="scientific">Pseudoalteromonas lipolytica</name>
    <dbReference type="NCBI Taxonomy" id="570156"/>
    <lineage>
        <taxon>Bacteria</taxon>
        <taxon>Pseudomonadati</taxon>
        <taxon>Pseudomonadota</taxon>
        <taxon>Gammaproteobacteria</taxon>
        <taxon>Alteromonadales</taxon>
        <taxon>Pseudoalteromonadaceae</taxon>
        <taxon>Pseudoalteromonas</taxon>
    </lineage>
</organism>
<comment type="caution">
    <text evidence="12">The sequence shown here is derived from an EMBL/GenBank/DDBJ whole genome shotgun (WGS) entry which is preliminary data.</text>
</comment>
<dbReference type="Pfam" id="PF00271">
    <property type="entry name" value="Helicase_C"/>
    <property type="match status" value="1"/>
</dbReference>
<evidence type="ECO:0000256" key="7">
    <source>
        <dbReference type="RuleBase" id="RU000492"/>
    </source>
</evidence>
<dbReference type="PROSITE" id="PS51195">
    <property type="entry name" value="Q_MOTIF"/>
    <property type="match status" value="1"/>
</dbReference>
<feature type="domain" description="DEAD-box RNA helicase Q" evidence="11">
    <location>
        <begin position="4"/>
        <end position="32"/>
    </location>
</feature>
<dbReference type="Proteomes" id="UP000050378">
    <property type="component" value="Unassembled WGS sequence"/>
</dbReference>
<sequence length="413" mass="45745">MSVATFSELNLAPALLTALQEENYHTPTAIQAQTIPLILAGADVMGSAQTGTGKTAAFVLPLLHNLLSAEVLPDAVKVLILTPTRELAQQVFASVERYAAHTEIKAALAYGGASIGPQIKAIKGAQVVVATPGRLLDHVIKGSIKLSSINALVFDEADRMLDMGFIDEIKRILRHVPKERQTLLFSATFDDSIFKLSKQLLNDPKLVEVNKRNSAAVEVEQLVYAVDEDRKRELVSHMIGMKNWQQVLIFTRTKQTADVLAKEMCKDGLKTESIHGDKSQGARDKALQNFKSGVTRVLVATDVAARGLDIASLKYVINYELPYVAEDYVHRIGRTGRAGEKGLALSLVSIDEQWLLDEIDILLGTRLTPQWLPGYEPDLTKEPKNIRKNTNKARRSRDKKRILGQKSMRHRKK</sequence>
<dbReference type="InterPro" id="IPR044742">
    <property type="entry name" value="DEAD/DEAH_RhlB"/>
</dbReference>
<dbReference type="SMART" id="SM00490">
    <property type="entry name" value="HELICc"/>
    <property type="match status" value="1"/>
</dbReference>
<dbReference type="OrthoDB" id="9808889at2"/>
<dbReference type="GO" id="GO:0003676">
    <property type="term" value="F:nucleic acid binding"/>
    <property type="evidence" value="ECO:0007669"/>
    <property type="project" value="InterPro"/>
</dbReference>
<dbReference type="PANTHER" id="PTHR47959">
    <property type="entry name" value="ATP-DEPENDENT RNA HELICASE RHLE-RELATED"/>
    <property type="match status" value="1"/>
</dbReference>
<dbReference type="InterPro" id="IPR014014">
    <property type="entry name" value="RNA_helicase_DEAD_Q_motif"/>
</dbReference>
<protein>
    <submittedName>
        <fullName evidence="12">DEAD/DEAH box helicase</fullName>
    </submittedName>
</protein>
<dbReference type="EMBL" id="LJTC01000001">
    <property type="protein sequence ID" value="KPM85460.1"/>
    <property type="molecule type" value="Genomic_DNA"/>
</dbReference>
<dbReference type="GO" id="GO:0003724">
    <property type="term" value="F:RNA helicase activity"/>
    <property type="evidence" value="ECO:0007669"/>
    <property type="project" value="InterPro"/>
</dbReference>
<dbReference type="CDD" id="cd18787">
    <property type="entry name" value="SF2_C_DEAD"/>
    <property type="match status" value="1"/>
</dbReference>
<dbReference type="GO" id="GO:0005524">
    <property type="term" value="F:ATP binding"/>
    <property type="evidence" value="ECO:0007669"/>
    <property type="project" value="UniProtKB-KW"/>
</dbReference>
<dbReference type="SUPFAM" id="SSF52540">
    <property type="entry name" value="P-loop containing nucleoside triphosphate hydrolases"/>
    <property type="match status" value="1"/>
</dbReference>
<reference evidence="12 13" key="1">
    <citation type="submission" date="2015-09" db="EMBL/GenBank/DDBJ databases">
        <title>Draft Genome Sequence of Pseudoalteromonas lipolytica UCD-48B.</title>
        <authorList>
            <person name="Krusor M."/>
            <person name="Coil D.A."/>
            <person name="Lang J.M."/>
            <person name="Eisen J.A."/>
            <person name="Alexiev A."/>
        </authorList>
    </citation>
    <scope>NUCLEOTIDE SEQUENCE [LARGE SCALE GENOMIC DNA]</scope>
    <source>
        <strain evidence="12 13">UCD-48B</strain>
    </source>
</reference>
<name>A0A0P7E755_9GAMM</name>
<feature type="short sequence motif" description="Q motif" evidence="6">
    <location>
        <begin position="4"/>
        <end position="32"/>
    </location>
</feature>
<dbReference type="InterPro" id="IPR000629">
    <property type="entry name" value="RNA-helicase_DEAD-box_CS"/>
</dbReference>
<evidence type="ECO:0000259" key="9">
    <source>
        <dbReference type="PROSITE" id="PS51192"/>
    </source>
</evidence>
<keyword evidence="3 7" id="KW-0347">Helicase</keyword>